<proteinExistence type="predicted"/>
<evidence type="ECO:0000256" key="1">
    <source>
        <dbReference type="ARBA" id="ARBA00022737"/>
    </source>
</evidence>
<name>A0ABX5YH14_9PLAN</name>
<accession>A0ABX5YH14</accession>
<feature type="repeat" description="ANK" evidence="3">
    <location>
        <begin position="66"/>
        <end position="98"/>
    </location>
</feature>
<dbReference type="SUPFAM" id="SSF48403">
    <property type="entry name" value="Ankyrin repeat"/>
    <property type="match status" value="1"/>
</dbReference>
<evidence type="ECO:0000256" key="2">
    <source>
        <dbReference type="ARBA" id="ARBA00023043"/>
    </source>
</evidence>
<dbReference type="PROSITE" id="PS50088">
    <property type="entry name" value="ANK_REPEAT"/>
    <property type="match status" value="4"/>
</dbReference>
<reference evidence="4 5" key="1">
    <citation type="submission" date="2019-08" db="EMBL/GenBank/DDBJ databases">
        <title>Deep-cultivation of Planctomycetes and their phenomic and genomic characterization uncovers novel biology.</title>
        <authorList>
            <person name="Wiegand S."/>
            <person name="Jogler M."/>
            <person name="Boedeker C."/>
            <person name="Pinto D."/>
            <person name="Vollmers J."/>
            <person name="Rivas-Marin E."/>
            <person name="Kohn T."/>
            <person name="Peeters S.H."/>
            <person name="Heuer A."/>
            <person name="Rast P."/>
            <person name="Oberbeckmann S."/>
            <person name="Bunk B."/>
            <person name="Jeske O."/>
            <person name="Meyerdierks A."/>
            <person name="Storesund J.E."/>
            <person name="Kallscheuer N."/>
            <person name="Luecker S."/>
            <person name="Lage O.M."/>
            <person name="Pohl T."/>
            <person name="Merkel B.J."/>
            <person name="Hornburger P."/>
            <person name="Mueller R.-W."/>
            <person name="Bruemmer F."/>
            <person name="Labrenz M."/>
            <person name="Spormann A.M."/>
            <person name="Op den Camp H."/>
            <person name="Overmann J."/>
            <person name="Amann R."/>
            <person name="Jetten M.S.M."/>
            <person name="Mascher T."/>
            <person name="Medema M.H."/>
            <person name="Devos D.P."/>
            <person name="Kaster A.-K."/>
            <person name="Ovreas L."/>
            <person name="Rohde M."/>
            <person name="Galperin M.Y."/>
            <person name="Jogler C."/>
        </authorList>
    </citation>
    <scope>NUCLEOTIDE SEQUENCE [LARGE SCALE GENOMIC DNA]</scope>
    <source>
        <strain evidence="4 5">DSM 8797</strain>
    </source>
</reference>
<dbReference type="SMART" id="SM00248">
    <property type="entry name" value="ANK"/>
    <property type="match status" value="5"/>
</dbReference>
<dbReference type="Pfam" id="PF13637">
    <property type="entry name" value="Ank_4"/>
    <property type="match status" value="1"/>
</dbReference>
<dbReference type="PANTHER" id="PTHR24171">
    <property type="entry name" value="ANKYRIN REPEAT DOMAIN-CONTAINING PROTEIN 39-RELATED"/>
    <property type="match status" value="1"/>
</dbReference>
<evidence type="ECO:0000313" key="4">
    <source>
        <dbReference type="EMBL" id="QEG15036.1"/>
    </source>
</evidence>
<dbReference type="RefSeq" id="WP_002644164.1">
    <property type="nucleotide sequence ID" value="NZ_CP042910.1"/>
</dbReference>
<evidence type="ECO:0000313" key="5">
    <source>
        <dbReference type="Proteomes" id="UP000322887"/>
    </source>
</evidence>
<keyword evidence="5" id="KW-1185">Reference proteome</keyword>
<evidence type="ECO:0000256" key="3">
    <source>
        <dbReference type="PROSITE-ProRule" id="PRU00023"/>
    </source>
</evidence>
<dbReference type="Gene3D" id="1.25.40.20">
    <property type="entry name" value="Ankyrin repeat-containing domain"/>
    <property type="match status" value="2"/>
</dbReference>
<gene>
    <name evidence="4" type="ORF">GmarT_08740</name>
</gene>
<dbReference type="InterPro" id="IPR002110">
    <property type="entry name" value="Ankyrin_rpt"/>
</dbReference>
<dbReference type="GeneID" id="98645538"/>
<keyword evidence="1" id="KW-0677">Repeat</keyword>
<keyword evidence="2 3" id="KW-0040">ANK repeat</keyword>
<sequence length="206" mass="22584">MAKNLLYAAGHGSLKEVKRFLEKGIAVDTLFDSGMTALSNAAFAGHLEVVEYLLSVGADPNCASEMGVTPLTAATRNWRVNVIPCLIKAGANLHHRTEQGHTSVMIAANWATLETLQLLVEAGADVLDQSPEGYTTLMLAALHNDRSQERLEYLLERGVDMNAVTKEGASAYSYANEKGHHELRDFLVSRGALENDYISPWRRKKT</sequence>
<dbReference type="Proteomes" id="UP000322887">
    <property type="component" value="Chromosome"/>
</dbReference>
<dbReference type="InterPro" id="IPR036770">
    <property type="entry name" value="Ankyrin_rpt-contain_sf"/>
</dbReference>
<feature type="repeat" description="ANK" evidence="3">
    <location>
        <begin position="33"/>
        <end position="65"/>
    </location>
</feature>
<dbReference type="PANTHER" id="PTHR24171:SF8">
    <property type="entry name" value="BRCA1-ASSOCIATED RING DOMAIN PROTEIN 1"/>
    <property type="match status" value="1"/>
</dbReference>
<feature type="repeat" description="ANK" evidence="3">
    <location>
        <begin position="132"/>
        <end position="166"/>
    </location>
</feature>
<dbReference type="Pfam" id="PF12796">
    <property type="entry name" value="Ank_2"/>
    <property type="match status" value="1"/>
</dbReference>
<dbReference type="EMBL" id="CP042910">
    <property type="protein sequence ID" value="QEG15036.1"/>
    <property type="molecule type" value="Genomic_DNA"/>
</dbReference>
<dbReference type="PROSITE" id="PS50297">
    <property type="entry name" value="ANK_REP_REGION"/>
    <property type="match status" value="3"/>
</dbReference>
<organism evidence="4 5">
    <name type="scientific">Gimesia maris</name>
    <dbReference type="NCBI Taxonomy" id="122"/>
    <lineage>
        <taxon>Bacteria</taxon>
        <taxon>Pseudomonadati</taxon>
        <taxon>Planctomycetota</taxon>
        <taxon>Planctomycetia</taxon>
        <taxon>Planctomycetales</taxon>
        <taxon>Planctomycetaceae</taxon>
        <taxon>Gimesia</taxon>
    </lineage>
</organism>
<protein>
    <submittedName>
        <fullName evidence="4">Ankyrin repeats (3 copies)</fullName>
    </submittedName>
</protein>
<feature type="repeat" description="ANK" evidence="3">
    <location>
        <begin position="99"/>
        <end position="131"/>
    </location>
</feature>